<dbReference type="Gene3D" id="2.40.400.10">
    <property type="entry name" value="Acetoacetate decarboxylase-like"/>
    <property type="match status" value="1"/>
</dbReference>
<dbReference type="AlphaFoldDB" id="A0A0F0GAI0"/>
<sequence length="193" mass="20872">MSFPPEPWYLRGTLVLSVFRVPRRLVRDEHLPAGTRLITLAGNAFVAVAFVSYEPGGVLTYEELLVATPVWDRGAVAVSVPQIWVDSEASRLGGRELWAIPKQLARFGEGSSIAGVAVTGGVPLPGRWKVAGRVVQRLDGRDVRAHAAMSGRVRLVRAGWMFPVGGPLGYLTGRTPLVSLAMDDMRLTFGQAP</sequence>
<dbReference type="InterPro" id="IPR023375">
    <property type="entry name" value="ADC_dom_sf"/>
</dbReference>
<comment type="caution">
    <text evidence="1">The sequence shown here is derived from an EMBL/GenBank/DDBJ whole genome shotgun (WGS) entry which is preliminary data.</text>
</comment>
<accession>A0A0F0GAI0</accession>
<dbReference type="SUPFAM" id="SSF160104">
    <property type="entry name" value="Acetoacetate decarboxylase-like"/>
    <property type="match status" value="1"/>
</dbReference>
<protein>
    <recommendedName>
        <fullName evidence="3">Acetoacetate decarboxylase</fullName>
    </recommendedName>
</protein>
<dbReference type="PATRIC" id="fig|68170.10.peg.3071"/>
<dbReference type="InterPro" id="IPR010451">
    <property type="entry name" value="Acetoacetate_decarboxylase"/>
</dbReference>
<evidence type="ECO:0000313" key="1">
    <source>
        <dbReference type="EMBL" id="KJK33266.1"/>
    </source>
</evidence>
<dbReference type="RefSeq" id="WP_045318343.1">
    <property type="nucleotide sequence ID" value="NZ_JYJG01000559.1"/>
</dbReference>
<reference evidence="1 2" key="1">
    <citation type="submission" date="2015-02" db="EMBL/GenBank/DDBJ databases">
        <authorList>
            <person name="Ju K.-S."/>
            <person name="Doroghazi J.R."/>
            <person name="Metcalf W."/>
        </authorList>
    </citation>
    <scope>NUCLEOTIDE SEQUENCE [LARGE SCALE GENOMIC DNA]</scope>
    <source>
        <strain evidence="1 2">NRRL B-16140</strain>
    </source>
</reference>
<dbReference type="STRING" id="68170.GCA_000974445_08854"/>
<organism evidence="1 2">
    <name type="scientific">Lentzea aerocolonigenes</name>
    <name type="common">Lechevalieria aerocolonigenes</name>
    <name type="synonym">Saccharothrix aerocolonigenes</name>
    <dbReference type="NCBI Taxonomy" id="68170"/>
    <lineage>
        <taxon>Bacteria</taxon>
        <taxon>Bacillati</taxon>
        <taxon>Actinomycetota</taxon>
        <taxon>Actinomycetes</taxon>
        <taxon>Pseudonocardiales</taxon>
        <taxon>Pseudonocardiaceae</taxon>
        <taxon>Lentzea</taxon>
    </lineage>
</organism>
<gene>
    <name evidence="1" type="ORF">UK23_46855</name>
</gene>
<name>A0A0F0GAI0_LENAE</name>
<dbReference type="EMBL" id="JYJG01000559">
    <property type="protein sequence ID" value="KJK33266.1"/>
    <property type="molecule type" value="Genomic_DNA"/>
</dbReference>
<keyword evidence="2" id="KW-1185">Reference proteome</keyword>
<dbReference type="Pfam" id="PF06314">
    <property type="entry name" value="ADC"/>
    <property type="match status" value="1"/>
</dbReference>
<proteinExistence type="predicted"/>
<evidence type="ECO:0000313" key="2">
    <source>
        <dbReference type="Proteomes" id="UP000033393"/>
    </source>
</evidence>
<dbReference type="Proteomes" id="UP000033393">
    <property type="component" value="Unassembled WGS sequence"/>
</dbReference>
<dbReference type="GO" id="GO:0016829">
    <property type="term" value="F:lyase activity"/>
    <property type="evidence" value="ECO:0007669"/>
    <property type="project" value="InterPro"/>
</dbReference>
<dbReference type="OrthoDB" id="834556at2"/>
<evidence type="ECO:0008006" key="3">
    <source>
        <dbReference type="Google" id="ProtNLM"/>
    </source>
</evidence>